<reference evidence="2 3" key="1">
    <citation type="submission" date="2018-12" db="EMBL/GenBank/DDBJ databases">
        <title>Complete genome sequence of Flaviflexus sp. H23T48.</title>
        <authorList>
            <person name="Bae J.-W."/>
            <person name="Lee J.-Y."/>
        </authorList>
    </citation>
    <scope>NUCLEOTIDE SEQUENCE [LARGE SCALE GENOMIC DNA]</scope>
    <source>
        <strain evidence="2 3">H23T48</strain>
    </source>
</reference>
<protein>
    <submittedName>
        <fullName evidence="2">Helix-turn-helix domain-containing protein</fullName>
    </submittedName>
</protein>
<name>A0A3S9Q0Y4_9ACTO</name>
<dbReference type="InterPro" id="IPR010093">
    <property type="entry name" value="SinI_DNA-bd"/>
</dbReference>
<keyword evidence="3" id="KW-1185">Reference proteome</keyword>
<accession>A0A3S9Q0Y4</accession>
<evidence type="ECO:0000313" key="2">
    <source>
        <dbReference type="EMBL" id="AZQ78241.1"/>
    </source>
</evidence>
<dbReference type="SUPFAM" id="SSF46955">
    <property type="entry name" value="Putative DNA-binding domain"/>
    <property type="match status" value="1"/>
</dbReference>
<feature type="domain" description="Helix-turn-helix" evidence="1">
    <location>
        <begin position="7"/>
        <end position="51"/>
    </location>
</feature>
<dbReference type="Proteomes" id="UP000280344">
    <property type="component" value="Chromosome"/>
</dbReference>
<dbReference type="EMBL" id="CP034593">
    <property type="protein sequence ID" value="AZQ78241.1"/>
    <property type="molecule type" value="Genomic_DNA"/>
</dbReference>
<sequence length="57" mass="6474">MVSKQRAAELLDVGIDFISARIADGTIPAVKLGHRTVRIRLKDLETFMNQRPWRNPA</sequence>
<gene>
    <name evidence="2" type="ORF">EJ997_10140</name>
</gene>
<dbReference type="NCBIfam" id="TIGR01764">
    <property type="entry name" value="excise"/>
    <property type="match status" value="1"/>
</dbReference>
<dbReference type="InterPro" id="IPR009061">
    <property type="entry name" value="DNA-bd_dom_put_sf"/>
</dbReference>
<dbReference type="OrthoDB" id="1684751at2"/>
<dbReference type="KEGG" id="flh:EJ997_10140"/>
<dbReference type="Pfam" id="PF12728">
    <property type="entry name" value="HTH_17"/>
    <property type="match status" value="1"/>
</dbReference>
<evidence type="ECO:0000259" key="1">
    <source>
        <dbReference type="Pfam" id="PF12728"/>
    </source>
</evidence>
<dbReference type="AlphaFoldDB" id="A0A3S9Q0Y4"/>
<dbReference type="GO" id="GO:0003677">
    <property type="term" value="F:DNA binding"/>
    <property type="evidence" value="ECO:0007669"/>
    <property type="project" value="InterPro"/>
</dbReference>
<evidence type="ECO:0000313" key="3">
    <source>
        <dbReference type="Proteomes" id="UP000280344"/>
    </source>
</evidence>
<proteinExistence type="predicted"/>
<organism evidence="2 3">
    <name type="scientific">Flaviflexus ciconiae</name>
    <dbReference type="NCBI Taxonomy" id="2496867"/>
    <lineage>
        <taxon>Bacteria</taxon>
        <taxon>Bacillati</taxon>
        <taxon>Actinomycetota</taxon>
        <taxon>Actinomycetes</taxon>
        <taxon>Actinomycetales</taxon>
        <taxon>Actinomycetaceae</taxon>
        <taxon>Flaviflexus</taxon>
    </lineage>
</organism>
<dbReference type="InterPro" id="IPR041657">
    <property type="entry name" value="HTH_17"/>
</dbReference>